<feature type="region of interest" description="Disordered" evidence="1">
    <location>
        <begin position="85"/>
        <end position="119"/>
    </location>
</feature>
<feature type="compositionally biased region" description="Acidic residues" evidence="1">
    <location>
        <begin position="110"/>
        <end position="119"/>
    </location>
</feature>
<feature type="region of interest" description="Disordered" evidence="1">
    <location>
        <begin position="1"/>
        <end position="24"/>
    </location>
</feature>
<feature type="compositionally biased region" description="Pro residues" evidence="1">
    <location>
        <begin position="93"/>
        <end position="109"/>
    </location>
</feature>
<evidence type="ECO:0000313" key="2">
    <source>
        <dbReference type="EMBL" id="KAK3242873.1"/>
    </source>
</evidence>
<evidence type="ECO:0000256" key="1">
    <source>
        <dbReference type="SAM" id="MobiDB-lite"/>
    </source>
</evidence>
<organism evidence="2 3">
    <name type="scientific">Cymbomonas tetramitiformis</name>
    <dbReference type="NCBI Taxonomy" id="36881"/>
    <lineage>
        <taxon>Eukaryota</taxon>
        <taxon>Viridiplantae</taxon>
        <taxon>Chlorophyta</taxon>
        <taxon>Pyramimonadophyceae</taxon>
        <taxon>Pyramimonadales</taxon>
        <taxon>Pyramimonadaceae</taxon>
        <taxon>Cymbomonas</taxon>
    </lineage>
</organism>
<reference evidence="2 3" key="1">
    <citation type="journal article" date="2015" name="Genome Biol. Evol.">
        <title>Comparative Genomics of a Bacterivorous Green Alga Reveals Evolutionary Causalities and Consequences of Phago-Mixotrophic Mode of Nutrition.</title>
        <authorList>
            <person name="Burns J.A."/>
            <person name="Paasch A."/>
            <person name="Narechania A."/>
            <person name="Kim E."/>
        </authorList>
    </citation>
    <scope>NUCLEOTIDE SEQUENCE [LARGE SCALE GENOMIC DNA]</scope>
    <source>
        <strain evidence="2 3">PLY_AMNH</strain>
    </source>
</reference>
<dbReference type="Proteomes" id="UP001190700">
    <property type="component" value="Unassembled WGS sequence"/>
</dbReference>
<dbReference type="EMBL" id="LGRX02033109">
    <property type="protein sequence ID" value="KAK3242873.1"/>
    <property type="molecule type" value="Genomic_DNA"/>
</dbReference>
<evidence type="ECO:0000313" key="3">
    <source>
        <dbReference type="Proteomes" id="UP001190700"/>
    </source>
</evidence>
<name>A0AAE0EVZ4_9CHLO</name>
<sequence>MGGGAAAFTAANDDEPVQVSGQAAPQPVLCRGDLCVYRGVEELSPDALDAVLAALGGCGPSAVPPDRYDREWWKQGVGGWFFHPGPHHLPGIPQLPGPPPSPDYSPPPSDVDDDESAVG</sequence>
<keyword evidence="3" id="KW-1185">Reference proteome</keyword>
<accession>A0AAE0EVZ4</accession>
<proteinExistence type="predicted"/>
<comment type="caution">
    <text evidence="2">The sequence shown here is derived from an EMBL/GenBank/DDBJ whole genome shotgun (WGS) entry which is preliminary data.</text>
</comment>
<protein>
    <submittedName>
        <fullName evidence="2">Uncharacterized protein</fullName>
    </submittedName>
</protein>
<gene>
    <name evidence="2" type="ORF">CYMTET_47449</name>
</gene>
<dbReference type="AlphaFoldDB" id="A0AAE0EVZ4"/>